<dbReference type="CDD" id="cd06583">
    <property type="entry name" value="PGRP"/>
    <property type="match status" value="1"/>
</dbReference>
<keyword evidence="3" id="KW-0081">Bacteriolytic enzyme</keyword>
<dbReference type="GO" id="GO:0016020">
    <property type="term" value="C:membrane"/>
    <property type="evidence" value="ECO:0007669"/>
    <property type="project" value="InterPro"/>
</dbReference>
<keyword evidence="2" id="KW-0929">Antimicrobial</keyword>
<evidence type="ECO:0000313" key="7">
    <source>
        <dbReference type="EMBL" id="ALL27394.1"/>
    </source>
</evidence>
<dbReference type="SUPFAM" id="SSF53955">
    <property type="entry name" value="Lysozyme-like"/>
    <property type="match status" value="1"/>
</dbReference>
<dbReference type="Pfam" id="PF00959">
    <property type="entry name" value="Phage_lysozyme"/>
    <property type="match status" value="1"/>
</dbReference>
<dbReference type="SUPFAM" id="SSF49899">
    <property type="entry name" value="Concanavalin A-like lectins/glucanases"/>
    <property type="match status" value="1"/>
</dbReference>
<dbReference type="InterPro" id="IPR002502">
    <property type="entry name" value="Amidase_domain"/>
</dbReference>
<comment type="similarity">
    <text evidence="1">Belongs to the N-acetylmuramoyl-L-alanine amidase 2 family.</text>
</comment>
<reference evidence="7" key="1">
    <citation type="submission" date="2015-10" db="EMBL/GenBank/DDBJ databases">
        <title>The enemy of my enemy is my friend: Cambrian domestication of bacteriophage lysozyme genes by the bivalve genomes.</title>
        <authorList>
            <person name="Ren Q."/>
            <person name="Wang C."/>
            <person name="Jin M."/>
            <person name="Lan J."/>
            <person name="Ye T."/>
            <person name="Hui K."/>
            <person name="Tan J."/>
            <person name="Wang Z."/>
            <person name="Wang W."/>
            <person name="Han G."/>
        </authorList>
    </citation>
    <scope>NUCLEOTIDE SEQUENCE</scope>
</reference>
<dbReference type="InterPro" id="IPR023347">
    <property type="entry name" value="Lysozyme_dom_sf"/>
</dbReference>
<protein>
    <submittedName>
        <fullName evidence="7">Phage lysozyme 1/peptidoglycan recognition fusion protein</fullName>
    </submittedName>
</protein>
<dbReference type="InterPro" id="IPR002196">
    <property type="entry name" value="Glyco_hydro_24"/>
</dbReference>
<dbReference type="Gene3D" id="2.60.120.200">
    <property type="match status" value="1"/>
</dbReference>
<dbReference type="FunFam" id="3.40.80.10:FF:000001">
    <property type="entry name" value="Peptidoglycan recognition protein 1"/>
    <property type="match status" value="1"/>
</dbReference>
<accession>A0A1L1ZYP8</accession>
<dbReference type="PANTHER" id="PTHR11022:SF41">
    <property type="entry name" value="PEPTIDOGLYCAN-RECOGNITION PROTEIN LC-RELATED"/>
    <property type="match status" value="1"/>
</dbReference>
<evidence type="ECO:0000259" key="6">
    <source>
        <dbReference type="PROSITE" id="PS50060"/>
    </source>
</evidence>
<dbReference type="InterPro" id="IPR000998">
    <property type="entry name" value="MAM_dom"/>
</dbReference>
<dbReference type="GO" id="GO:0042742">
    <property type="term" value="P:defense response to bacterium"/>
    <property type="evidence" value="ECO:0007669"/>
    <property type="project" value="UniProtKB-KW"/>
</dbReference>
<dbReference type="GO" id="GO:0016998">
    <property type="term" value="P:cell wall macromolecule catabolic process"/>
    <property type="evidence" value="ECO:0007669"/>
    <property type="project" value="InterPro"/>
</dbReference>
<evidence type="ECO:0000256" key="3">
    <source>
        <dbReference type="ARBA" id="ARBA00022638"/>
    </source>
</evidence>
<feature type="domain" description="MAM" evidence="6">
    <location>
        <begin position="218"/>
        <end position="387"/>
    </location>
</feature>
<dbReference type="SMART" id="SM00137">
    <property type="entry name" value="MAM"/>
    <property type="match status" value="1"/>
</dbReference>
<proteinExistence type="evidence at transcript level"/>
<dbReference type="GO" id="GO:0002376">
    <property type="term" value="P:immune system process"/>
    <property type="evidence" value="ECO:0007669"/>
    <property type="project" value="UniProtKB-KW"/>
</dbReference>
<evidence type="ECO:0000256" key="2">
    <source>
        <dbReference type="ARBA" id="ARBA00022529"/>
    </source>
</evidence>
<sequence length="548" mass="61782">MLIFRNIILAVFFAHSSVQGVSADCCHALNIITRAEWGARDPKSTENISVPVSTFFIHHTDTNGCETQDVCSARVRSIQRYHMDIKKWADIGYSFLIGGDGNVYEGRGWKFVGAHTYGYNRVSFAAAFIGNFTSLLPNAKAIKAVDNLIECGVHRGKIKPSYTLLGHRDAKKSDTKCPGDALYKEIQTWTNYPGSGKTIDRDICERSQGPPDQERHLDLCDASGEICSWHQDGPLFWSKRHGQADRAGITGPSSDSTGSLTGDYLLADATDSTAYKSVKMYSDQYTYDSSDHSSYCVDFQYHMYGDDVGTLSLKLGFQIWFQRYRKTVWHISGDHGNRWVRKRVTVETEISIFEGKMHFEFIATFGGSYRGDIALDNIRIKKGRCEMASTDDSASWLSSSQMQSLKEQLKIDEGVKYTIYKDSLDKLTFGIGHLITRNDPEYGKPVGTPVSEERVDAVFKTDVAEAVKLTQSIYDPGCRTWPGEVKEIMVNMAFNLGGNLRKFKNLKTALDNRNWQKAADEMKDSLWYTQVGKRAVRLVERMRNVKEN</sequence>
<feature type="signal peptide" evidence="5">
    <location>
        <begin position="1"/>
        <end position="23"/>
    </location>
</feature>
<feature type="chain" id="PRO_5012950391" evidence="5">
    <location>
        <begin position="24"/>
        <end position="548"/>
    </location>
</feature>
<dbReference type="Gene3D" id="1.10.530.40">
    <property type="match status" value="1"/>
</dbReference>
<dbReference type="EMBL" id="KT934039">
    <property type="protein sequence ID" value="ALL27394.1"/>
    <property type="molecule type" value="mRNA"/>
</dbReference>
<dbReference type="PROSITE" id="PS50060">
    <property type="entry name" value="MAM_2"/>
    <property type="match status" value="1"/>
</dbReference>
<dbReference type="SUPFAM" id="SSF55846">
    <property type="entry name" value="N-acetylmuramoyl-L-alanine amidase-like"/>
    <property type="match status" value="1"/>
</dbReference>
<dbReference type="InterPro" id="IPR013320">
    <property type="entry name" value="ConA-like_dom_sf"/>
</dbReference>
<dbReference type="PANTHER" id="PTHR11022">
    <property type="entry name" value="PEPTIDOGLYCAN RECOGNITION PROTEIN"/>
    <property type="match status" value="1"/>
</dbReference>
<keyword evidence="5" id="KW-0732">Signal</keyword>
<evidence type="ECO:0000256" key="5">
    <source>
        <dbReference type="SAM" id="SignalP"/>
    </source>
</evidence>
<dbReference type="SMART" id="SM00701">
    <property type="entry name" value="PGRP"/>
    <property type="match status" value="1"/>
</dbReference>
<evidence type="ECO:0000256" key="1">
    <source>
        <dbReference type="ARBA" id="ARBA00007553"/>
    </source>
</evidence>
<dbReference type="Pfam" id="PF00629">
    <property type="entry name" value="MAM"/>
    <property type="match status" value="1"/>
</dbReference>
<dbReference type="AlphaFoldDB" id="A0A1L1ZYP8"/>
<dbReference type="GO" id="GO:0008270">
    <property type="term" value="F:zinc ion binding"/>
    <property type="evidence" value="ECO:0007669"/>
    <property type="project" value="InterPro"/>
</dbReference>
<keyword evidence="4" id="KW-0391">Immunity</keyword>
<dbReference type="Gene3D" id="3.40.80.10">
    <property type="entry name" value="Peptidoglycan recognition protein-like"/>
    <property type="match status" value="1"/>
</dbReference>
<evidence type="ECO:0000256" key="4">
    <source>
        <dbReference type="ARBA" id="ARBA00022859"/>
    </source>
</evidence>
<dbReference type="GO" id="GO:0008745">
    <property type="term" value="F:N-acetylmuramoyl-L-alanine amidase activity"/>
    <property type="evidence" value="ECO:0007669"/>
    <property type="project" value="InterPro"/>
</dbReference>
<dbReference type="InterPro" id="IPR015510">
    <property type="entry name" value="PGRP"/>
</dbReference>
<dbReference type="SMART" id="SM00644">
    <property type="entry name" value="Ami_2"/>
    <property type="match status" value="1"/>
</dbReference>
<dbReference type="Pfam" id="PF01510">
    <property type="entry name" value="Amidase_2"/>
    <property type="match status" value="1"/>
</dbReference>
<dbReference type="GO" id="GO:0009253">
    <property type="term" value="P:peptidoglycan catabolic process"/>
    <property type="evidence" value="ECO:0007669"/>
    <property type="project" value="InterPro"/>
</dbReference>
<dbReference type="InterPro" id="IPR006619">
    <property type="entry name" value="PGRP_domain_met/bac"/>
</dbReference>
<organism evidence="7">
    <name type="scientific">Panopea abrupta</name>
    <dbReference type="NCBI Taxonomy" id="134997"/>
    <lineage>
        <taxon>Eukaryota</taxon>
        <taxon>Metazoa</taxon>
        <taxon>Spiralia</taxon>
        <taxon>Lophotrochozoa</taxon>
        <taxon>Mollusca</taxon>
        <taxon>Bivalvia</taxon>
        <taxon>Autobranchia</taxon>
        <taxon>Heteroconchia</taxon>
        <taxon>Euheterodonta</taxon>
        <taxon>Imparidentia</taxon>
        <taxon>Adapedonta</taxon>
        <taxon>Hiatelloidea</taxon>
        <taxon>Hiatellidae</taxon>
        <taxon>Panopea</taxon>
    </lineage>
</organism>
<name>A0A1L1ZYP8_9BIVA</name>
<dbReference type="CDD" id="cd06263">
    <property type="entry name" value="MAM"/>
    <property type="match status" value="1"/>
</dbReference>
<dbReference type="GO" id="GO:0003796">
    <property type="term" value="F:lysozyme activity"/>
    <property type="evidence" value="ECO:0007669"/>
    <property type="project" value="InterPro"/>
</dbReference>
<dbReference type="InterPro" id="IPR023346">
    <property type="entry name" value="Lysozyme-like_dom_sf"/>
</dbReference>
<dbReference type="GO" id="GO:0031640">
    <property type="term" value="P:killing of cells of another organism"/>
    <property type="evidence" value="ECO:0007669"/>
    <property type="project" value="UniProtKB-KW"/>
</dbReference>
<dbReference type="InterPro" id="IPR036505">
    <property type="entry name" value="Amidase/PGRP_sf"/>
</dbReference>